<dbReference type="EMBL" id="KB933141">
    <property type="protein sequence ID" value="EON99607.1"/>
    <property type="molecule type" value="Genomic_DNA"/>
</dbReference>
<dbReference type="KEGG" id="tmn:UCRPA7_4906"/>
<dbReference type="Gene3D" id="2.60.120.590">
    <property type="entry name" value="Alpha-ketoglutarate-dependent dioxygenase AlkB-like"/>
    <property type="match status" value="1"/>
</dbReference>
<dbReference type="InterPro" id="IPR027450">
    <property type="entry name" value="AlkB-like"/>
</dbReference>
<dbReference type="PROSITE" id="PS51471">
    <property type="entry name" value="FE2OG_OXY"/>
    <property type="match status" value="1"/>
</dbReference>
<feature type="binding site" evidence="1">
    <location>
        <position position="585"/>
    </location>
    <ligand>
        <name>2-oxoglutarate</name>
        <dbReference type="ChEBI" id="CHEBI:16810"/>
    </ligand>
</feature>
<keyword evidence="5" id="KW-1185">Reference proteome</keyword>
<feature type="domain" description="Fe2OG dioxygenase" evidence="3">
    <location>
        <begin position="567"/>
        <end position="677"/>
    </location>
</feature>
<sequence>MATIVKDTQLTAVVTSDKGSLKREFSEAFTEKDQTLLTPKHEDLEKRAKLYLDKELSYKDEDNDREQLSEVVNFVGHPLVWSENRQALCDATPYFKSHQGGLYTRNNLGLGLLIDGAGFTIRDRFGADVIVTTMGGGRKLDANGNYSRQADHLPNSLKVWQKNQSVSQPLVVIAGINHPEFPCRAVHRYSVLDNFWVTDIWPERYQDHTGSTIQVFKVRLEKVHLGQTSWWWDPLSENATNSLAPCHIGQYTAAHQKCEACEDDSKQVFSESWTCLNVNCPNFFTFPEGIDCASLTYSREFLGERTAFSGDMAKVAQIVPDLPSGTALNSTSINARAGIVCPECGCCSRRRYWNRWECENNACDFALHATLQPHSITDVENETSKHAAAALKQANKSRKDPAQSGDLLDDVTIVLDKTIHMEKHNLGSYKASIYVLPNAAGEAVGCVVVYRVHNDVCGRPGGPNALYTDLQNVDMNLHRNAARCGEAWNEVLTRHFQQNFGAPYKFGVVVASKSFEDAPDPVLKCLARLQWAGQTAVKASDAFLKTLEKQGFIKIGSDTPINPEWRDFNELLALGYMEKDEISYHDDGEKELGPTVATLSLGSPSKMSFRPKKGSNIPTARGKKKGNPEKVYHDALQICLKHGDMVVMHGAAIHRDYEHAVEPLGQRRFALTSRVIRDDSIGDPGDREIAMRMGTLPDHYSSFEYDGDIQNPAQAKALVDFTEFSDI</sequence>
<dbReference type="Pfam" id="PF13532">
    <property type="entry name" value="2OG-FeII_Oxy_2"/>
    <property type="match status" value="1"/>
</dbReference>
<evidence type="ECO:0000259" key="3">
    <source>
        <dbReference type="PROSITE" id="PS51471"/>
    </source>
</evidence>
<protein>
    <submittedName>
        <fullName evidence="4">Putative oxoglutarate iron-dependent oxygenase protein</fullName>
    </submittedName>
</protein>
<dbReference type="HOGENOM" id="CLU_012627_1_0_1"/>
<dbReference type="OrthoDB" id="2163491at2759"/>
<evidence type="ECO:0000313" key="4">
    <source>
        <dbReference type="EMBL" id="EON99607.1"/>
    </source>
</evidence>
<feature type="binding site" evidence="1">
    <location>
        <position position="576"/>
    </location>
    <ligand>
        <name>2-oxoglutarate</name>
        <dbReference type="ChEBI" id="CHEBI:16810"/>
    </ligand>
</feature>
<dbReference type="PANTHER" id="PTHR31573">
    <property type="entry name" value="ALPHA-KETOGLUTARATE-DEPENDENT DIOXYGENASE ALKB HOMOLOG 2"/>
    <property type="match status" value="1"/>
</dbReference>
<dbReference type="PANTHER" id="PTHR31573:SF4">
    <property type="entry name" value="FE2OG DIOXYGENASE DOMAIN-CONTAINING PROTEIN"/>
    <property type="match status" value="1"/>
</dbReference>
<dbReference type="GO" id="GO:0035516">
    <property type="term" value="F:broad specificity oxidative DNA demethylase activity"/>
    <property type="evidence" value="ECO:0007669"/>
    <property type="project" value="TreeGrafter"/>
</dbReference>
<evidence type="ECO:0000256" key="2">
    <source>
        <dbReference type="SAM" id="MobiDB-lite"/>
    </source>
</evidence>
<reference evidence="5" key="1">
    <citation type="journal article" date="2013" name="Genome Announc.">
        <title>Draft genome sequence of the ascomycete Phaeoacremonium aleophilum strain UCR-PA7, a causal agent of the esca disease complex in grapevines.</title>
        <authorList>
            <person name="Blanco-Ulate B."/>
            <person name="Rolshausen P."/>
            <person name="Cantu D."/>
        </authorList>
    </citation>
    <scope>NUCLEOTIDE SEQUENCE [LARGE SCALE GENOMIC DNA]</scope>
    <source>
        <strain evidence="5">UCR-PA7</strain>
    </source>
</reference>
<dbReference type="RefSeq" id="XP_007915648.1">
    <property type="nucleotide sequence ID" value="XM_007917457.1"/>
</dbReference>
<name>R8BK64_PHAM7</name>
<accession>R8BK64</accession>
<dbReference type="SUPFAM" id="SSF51197">
    <property type="entry name" value="Clavaminate synthase-like"/>
    <property type="match status" value="1"/>
</dbReference>
<dbReference type="GO" id="GO:0008198">
    <property type="term" value="F:ferrous iron binding"/>
    <property type="evidence" value="ECO:0007669"/>
    <property type="project" value="TreeGrafter"/>
</dbReference>
<organism evidence="4 5">
    <name type="scientific">Phaeoacremonium minimum (strain UCR-PA7)</name>
    <name type="common">Esca disease fungus</name>
    <name type="synonym">Togninia minima</name>
    <dbReference type="NCBI Taxonomy" id="1286976"/>
    <lineage>
        <taxon>Eukaryota</taxon>
        <taxon>Fungi</taxon>
        <taxon>Dikarya</taxon>
        <taxon>Ascomycota</taxon>
        <taxon>Pezizomycotina</taxon>
        <taxon>Sordariomycetes</taxon>
        <taxon>Sordariomycetidae</taxon>
        <taxon>Togniniales</taxon>
        <taxon>Togniniaceae</taxon>
        <taxon>Phaeoacremonium</taxon>
    </lineage>
</organism>
<dbReference type="InterPro" id="IPR032852">
    <property type="entry name" value="ALKBH2"/>
</dbReference>
<dbReference type="AlphaFoldDB" id="R8BK64"/>
<dbReference type="eggNOG" id="ENOG502RXDU">
    <property type="taxonomic scope" value="Eukaryota"/>
</dbReference>
<dbReference type="GO" id="GO:0006307">
    <property type="term" value="P:DNA alkylation repair"/>
    <property type="evidence" value="ECO:0007669"/>
    <property type="project" value="TreeGrafter"/>
</dbReference>
<proteinExistence type="predicted"/>
<feature type="binding site" evidence="1">
    <location>
        <position position="659"/>
    </location>
    <ligand>
        <name>2-oxoglutarate</name>
        <dbReference type="ChEBI" id="CHEBI:16810"/>
    </ligand>
</feature>
<dbReference type="InterPro" id="IPR037151">
    <property type="entry name" value="AlkB-like_sf"/>
</dbReference>
<evidence type="ECO:0000256" key="1">
    <source>
        <dbReference type="PIRSR" id="PIRSR632852-1"/>
    </source>
</evidence>
<evidence type="ECO:0000313" key="5">
    <source>
        <dbReference type="Proteomes" id="UP000014074"/>
    </source>
</evidence>
<dbReference type="InterPro" id="IPR005123">
    <property type="entry name" value="Oxoglu/Fe-dep_dioxygenase_dom"/>
</dbReference>
<gene>
    <name evidence="4" type="ORF">UCRPA7_4906</name>
</gene>
<feature type="region of interest" description="Disordered" evidence="2">
    <location>
        <begin position="603"/>
        <end position="628"/>
    </location>
</feature>
<dbReference type="GO" id="GO:0051747">
    <property type="term" value="F:cytosine C-5 DNA demethylase activity"/>
    <property type="evidence" value="ECO:0007669"/>
    <property type="project" value="TreeGrafter"/>
</dbReference>
<dbReference type="GeneID" id="19325406"/>
<dbReference type="Proteomes" id="UP000014074">
    <property type="component" value="Unassembled WGS sequence"/>
</dbReference>